<dbReference type="EMBL" id="GGEC01047430">
    <property type="protein sequence ID" value="MBX27914.1"/>
    <property type="molecule type" value="Transcribed_RNA"/>
</dbReference>
<proteinExistence type="predicted"/>
<sequence>MRCCFPLTSLLRKYLFNANMVEASNISTLNLSTEALMKKEDSCPGSLLVLGSNKLHPQMYYIASPISYSST</sequence>
<reference evidence="1" key="1">
    <citation type="submission" date="2018-02" db="EMBL/GenBank/DDBJ databases">
        <title>Rhizophora mucronata_Transcriptome.</title>
        <authorList>
            <person name="Meera S.P."/>
            <person name="Sreeshan A."/>
            <person name="Augustine A."/>
        </authorList>
    </citation>
    <scope>NUCLEOTIDE SEQUENCE</scope>
    <source>
        <tissue evidence="1">Leaf</tissue>
    </source>
</reference>
<evidence type="ECO:0000313" key="1">
    <source>
        <dbReference type="EMBL" id="MBX27914.1"/>
    </source>
</evidence>
<name>A0A2P2MCM4_RHIMU</name>
<accession>A0A2P2MCM4</accession>
<organism evidence="1">
    <name type="scientific">Rhizophora mucronata</name>
    <name type="common">Asiatic mangrove</name>
    <dbReference type="NCBI Taxonomy" id="61149"/>
    <lineage>
        <taxon>Eukaryota</taxon>
        <taxon>Viridiplantae</taxon>
        <taxon>Streptophyta</taxon>
        <taxon>Embryophyta</taxon>
        <taxon>Tracheophyta</taxon>
        <taxon>Spermatophyta</taxon>
        <taxon>Magnoliopsida</taxon>
        <taxon>eudicotyledons</taxon>
        <taxon>Gunneridae</taxon>
        <taxon>Pentapetalae</taxon>
        <taxon>rosids</taxon>
        <taxon>fabids</taxon>
        <taxon>Malpighiales</taxon>
        <taxon>Rhizophoraceae</taxon>
        <taxon>Rhizophora</taxon>
    </lineage>
</organism>
<dbReference type="AlphaFoldDB" id="A0A2P2MCM4"/>
<protein>
    <submittedName>
        <fullName evidence="1">Phosphoinositide phosphatase SAC2-like isoform X3</fullName>
    </submittedName>
</protein>